<evidence type="ECO:0008006" key="4">
    <source>
        <dbReference type="Google" id="ProtNLM"/>
    </source>
</evidence>
<reference evidence="3" key="1">
    <citation type="journal article" date="2019" name="Int. J. Syst. Evol. Microbiol.">
        <title>The Global Catalogue of Microorganisms (GCM) 10K type strain sequencing project: providing services to taxonomists for standard genome sequencing and annotation.</title>
        <authorList>
            <consortium name="The Broad Institute Genomics Platform"/>
            <consortium name="The Broad Institute Genome Sequencing Center for Infectious Disease"/>
            <person name="Wu L."/>
            <person name="Ma J."/>
        </authorList>
    </citation>
    <scope>NUCLEOTIDE SEQUENCE [LARGE SCALE GENOMIC DNA]</scope>
    <source>
        <strain evidence="3">CGMCC 4.7643</strain>
    </source>
</reference>
<evidence type="ECO:0000313" key="3">
    <source>
        <dbReference type="Proteomes" id="UP001597419"/>
    </source>
</evidence>
<feature type="compositionally biased region" description="Low complexity" evidence="1">
    <location>
        <begin position="37"/>
        <end position="60"/>
    </location>
</feature>
<keyword evidence="3" id="KW-1185">Reference proteome</keyword>
<dbReference type="RefSeq" id="WP_345385484.1">
    <property type="nucleotide sequence ID" value="NZ_BAABHG010000001.1"/>
</dbReference>
<protein>
    <recommendedName>
        <fullName evidence="4">Lipoprotein</fullName>
    </recommendedName>
</protein>
<name>A0ABW5GUW0_9PSEU</name>
<evidence type="ECO:0000256" key="1">
    <source>
        <dbReference type="SAM" id="MobiDB-lite"/>
    </source>
</evidence>
<sequence length="198" mass="20551">MTVRIVSLGAPARKPETSRFALLVPAIMLGLTACGATGSQGPSTGSPAPSASSTTQPSGTRPASGSPTYQAAVERWVTQILEEKYTKACLSGAPVLPPGKDANTLCKSPEVLKSAKSLHEAWAKPGVTLPPRGKVVVTDKSATGDQVTVADTAVELDGRTLRSLELVGATGNTDSFSLTFKVQKHEGAWYVSGFDLKV</sequence>
<feature type="region of interest" description="Disordered" evidence="1">
    <location>
        <begin position="37"/>
        <end position="69"/>
    </location>
</feature>
<comment type="caution">
    <text evidence="2">The sequence shown here is derived from an EMBL/GenBank/DDBJ whole genome shotgun (WGS) entry which is preliminary data.</text>
</comment>
<organism evidence="2 3">
    <name type="scientific">Amycolatopsis samaneae</name>
    <dbReference type="NCBI Taxonomy" id="664691"/>
    <lineage>
        <taxon>Bacteria</taxon>
        <taxon>Bacillati</taxon>
        <taxon>Actinomycetota</taxon>
        <taxon>Actinomycetes</taxon>
        <taxon>Pseudonocardiales</taxon>
        <taxon>Pseudonocardiaceae</taxon>
        <taxon>Amycolatopsis</taxon>
    </lineage>
</organism>
<accession>A0ABW5GUW0</accession>
<evidence type="ECO:0000313" key="2">
    <source>
        <dbReference type="EMBL" id="MFD2464435.1"/>
    </source>
</evidence>
<dbReference type="Proteomes" id="UP001597419">
    <property type="component" value="Unassembled WGS sequence"/>
</dbReference>
<dbReference type="PROSITE" id="PS51257">
    <property type="entry name" value="PROKAR_LIPOPROTEIN"/>
    <property type="match status" value="1"/>
</dbReference>
<proteinExistence type="predicted"/>
<dbReference type="EMBL" id="JBHUKU010000026">
    <property type="protein sequence ID" value="MFD2464435.1"/>
    <property type="molecule type" value="Genomic_DNA"/>
</dbReference>
<gene>
    <name evidence="2" type="ORF">ACFSYJ_37870</name>
</gene>